<proteinExistence type="predicted"/>
<protein>
    <submittedName>
        <fullName evidence="1">Uncharacterized protein</fullName>
    </submittedName>
</protein>
<evidence type="ECO:0000313" key="1">
    <source>
        <dbReference type="EMBL" id="WAW09894.1"/>
    </source>
</evidence>
<keyword evidence="2" id="KW-1185">Reference proteome</keyword>
<sequence>MFGVDELLVASIVTMVAGAAMQAKAASDAARRQRQATEDAMRRQNEFQRQAEERTLKQAEEYKTENRQEKQDELTEELTQAFYQPVETAQAANTIKTTTAGNVSSDYQAAKARSNASQQKMAQELAGLFGKQRSANRLRQNEGIGMADAASDVARLGNFAGGQYGVDKMKIDEAGRPNTGLNILGGVASGVGSAGVASSLKDAKTIGDVFSNADFF</sequence>
<dbReference type="KEGG" id="ovb:NB640_11840"/>
<evidence type="ECO:0000313" key="2">
    <source>
        <dbReference type="Proteomes" id="UP001156215"/>
    </source>
</evidence>
<dbReference type="Proteomes" id="UP001156215">
    <property type="component" value="Chromosome"/>
</dbReference>
<dbReference type="RefSeq" id="WP_269308899.1">
    <property type="nucleotide sequence ID" value="NZ_CP098242.1"/>
</dbReference>
<accession>A0A9E9LYM7</accession>
<gene>
    <name evidence="1" type="ORF">NB640_11840</name>
</gene>
<organism evidence="1 2">
    <name type="scientific">Oxalobacter vibrioformis</name>
    <dbReference type="NCBI Taxonomy" id="933080"/>
    <lineage>
        <taxon>Bacteria</taxon>
        <taxon>Pseudomonadati</taxon>
        <taxon>Pseudomonadota</taxon>
        <taxon>Betaproteobacteria</taxon>
        <taxon>Burkholderiales</taxon>
        <taxon>Oxalobacteraceae</taxon>
        <taxon>Oxalobacter</taxon>
    </lineage>
</organism>
<dbReference type="EMBL" id="CP098242">
    <property type="protein sequence ID" value="WAW09894.1"/>
    <property type="molecule type" value="Genomic_DNA"/>
</dbReference>
<name>A0A9E9LYM7_9BURK</name>
<reference evidence="1" key="1">
    <citation type="journal article" date="2022" name="Front. Microbiol.">
        <title>New perspectives on an old grouping: The genomic and phenotypic variability of Oxalobacter formigenes and the implications for calcium oxalate stone prevention.</title>
        <authorList>
            <person name="Chmiel J.A."/>
            <person name="Carr C."/>
            <person name="Stuivenberg G.A."/>
            <person name="Venema R."/>
            <person name="Chanyi R.M."/>
            <person name="Al K.F."/>
            <person name="Giguere D."/>
            <person name="Say H."/>
            <person name="Akouris P.P."/>
            <person name="Dominguez Romero S.A."/>
            <person name="Kwong A."/>
            <person name="Tai V."/>
            <person name="Koval S.F."/>
            <person name="Razvi H."/>
            <person name="Bjazevic J."/>
            <person name="Burton J.P."/>
        </authorList>
    </citation>
    <scope>NUCLEOTIDE SEQUENCE</scope>
    <source>
        <strain evidence="1">WoOx3</strain>
    </source>
</reference>
<dbReference type="AlphaFoldDB" id="A0A9E9LYM7"/>